<gene>
    <name evidence="1" type="ORF">A3L09_07875</name>
</gene>
<evidence type="ECO:0000313" key="2">
    <source>
        <dbReference type="Proteomes" id="UP000250179"/>
    </source>
</evidence>
<name>A0A2Z2MET2_THEPR</name>
<dbReference type="AlphaFoldDB" id="A0A2Z2MET2"/>
<reference evidence="1 2" key="1">
    <citation type="submission" date="2016-03" db="EMBL/GenBank/DDBJ databases">
        <title>Complete genome sequence of Thermococcus profundus strain DT5432.</title>
        <authorList>
            <person name="Oger P.M."/>
        </authorList>
    </citation>
    <scope>NUCLEOTIDE SEQUENCE [LARGE SCALE GENOMIC DNA]</scope>
    <source>
        <strain evidence="1 2">DT 5432</strain>
    </source>
</reference>
<keyword evidence="2" id="KW-1185">Reference proteome</keyword>
<proteinExistence type="predicted"/>
<protein>
    <submittedName>
        <fullName evidence="1">Uncharacterized protein</fullName>
    </submittedName>
</protein>
<evidence type="ECO:0000313" key="1">
    <source>
        <dbReference type="EMBL" id="ASJ03175.1"/>
    </source>
</evidence>
<accession>A0A2Z2MET2</accession>
<dbReference type="EMBL" id="CP014862">
    <property type="protein sequence ID" value="ASJ03175.1"/>
    <property type="molecule type" value="Genomic_DNA"/>
</dbReference>
<organism evidence="1 2">
    <name type="scientific">Thermococcus profundus</name>
    <dbReference type="NCBI Taxonomy" id="49899"/>
    <lineage>
        <taxon>Archaea</taxon>
        <taxon>Methanobacteriati</taxon>
        <taxon>Methanobacteriota</taxon>
        <taxon>Thermococci</taxon>
        <taxon>Thermococcales</taxon>
        <taxon>Thermococcaceae</taxon>
        <taxon>Thermococcus</taxon>
    </lineage>
</organism>
<sequence length="222" mass="24604">MMGKELVLGIFFMAILITVAVFQSGAVTSNTEEKHALCSEGRLHLFLDVYYPGELRAAGYELKDDKIVLRFHSITSGGLRMNPTNFTIPCIPKNLSPNIFEINVDGDTFYPSCQGVLTTPISSKTANSERSVYYLTSPYNLSEIALIELPEKYSLESLKLENETLMIEVSPDGDTGSIIVKSELLGKRSWMRIIYSDGSKTWTGRKSTLGDGECPIWISPTS</sequence>
<dbReference type="KEGG" id="tprf:A3L09_07875"/>
<dbReference type="Proteomes" id="UP000250179">
    <property type="component" value="Chromosome"/>
</dbReference>